<evidence type="ECO:0000313" key="2">
    <source>
        <dbReference type="EMBL" id="MCC0177978.1"/>
    </source>
</evidence>
<reference evidence="2" key="1">
    <citation type="journal article" date="2021" name="Antonie Van Leeuwenhoek">
        <title>Draft genome and description of Waterburya agarophytonicola gen. nov. sp. nov. (Pleurocapsales, Cyanobacteria): a seaweed symbiont.</title>
        <authorList>
            <person name="Bonthond G."/>
            <person name="Shalygin S."/>
            <person name="Bayer T."/>
            <person name="Weinberger F."/>
        </authorList>
    </citation>
    <scope>NUCLEOTIDE SEQUENCE</scope>
    <source>
        <strain evidence="2">KI4</strain>
    </source>
</reference>
<keyword evidence="3" id="KW-1185">Reference proteome</keyword>
<sequence>MNNKKKYYFWLVASIIVAILFSFSGFGLAFDSPYTIQDDARQHVFWLQRLSDRDLFTGDLIADYFSSVVPNGYKFVYWLANVVGIKPFLFNKLLPLFLGVGTSIFAFLITLEIFPIPLAGFFASLLLNQNLWMLDDLVSGTPRAFFWVLFLGFIYYLLRQNLLFCSLFIALQGLFYPQVLLISAGILSLNLITQKQKRYFYIIGLIVAIAVMAMYKLQTADSHEVISLELAKQLPEFYEGGRNTFFLDNFFSFWLIGQRSGYFPREWQYLLLCSFGLLLPFLLKSPKNFPTVRYIKPQMEIIGTILVASLSLFCLSHLLLFKLHLPSRYTQNTWRIVIAIADGITLTIIIDKISQYQKKMRPFIIIIIITALLYPTYAVQSYPYRLGYVTGEVPELYQFLEQQPKDILIASLSKEADFIPSLAKRSVLVSEEYSIPYHWDYYQQIRQRAKDLIQAQYSSSQAEIEHFIKQYKIDLWLLDKDTFNSEYLSKNSWLNQFQPETKNAIAKLQDNNKFILNNKSDRCSVFQTAKLNLLDARCLISVQTH</sequence>
<keyword evidence="1" id="KW-1133">Transmembrane helix</keyword>
<evidence type="ECO:0000313" key="3">
    <source>
        <dbReference type="Proteomes" id="UP000729733"/>
    </source>
</evidence>
<feature type="transmembrane region" description="Helical" evidence="1">
    <location>
        <begin position="267"/>
        <end position="283"/>
    </location>
</feature>
<feature type="transmembrane region" description="Helical" evidence="1">
    <location>
        <begin position="144"/>
        <end position="169"/>
    </location>
</feature>
<organism evidence="2 3">
    <name type="scientific">Waterburya agarophytonicola KI4</name>
    <dbReference type="NCBI Taxonomy" id="2874699"/>
    <lineage>
        <taxon>Bacteria</taxon>
        <taxon>Bacillati</taxon>
        <taxon>Cyanobacteriota</taxon>
        <taxon>Cyanophyceae</taxon>
        <taxon>Pleurocapsales</taxon>
        <taxon>Hyellaceae</taxon>
        <taxon>Waterburya</taxon>
        <taxon>Waterburya agarophytonicola</taxon>
    </lineage>
</organism>
<dbReference type="EMBL" id="JADWDC010000032">
    <property type="protein sequence ID" value="MCC0177978.1"/>
    <property type="molecule type" value="Genomic_DNA"/>
</dbReference>
<keyword evidence="1" id="KW-0472">Membrane</keyword>
<dbReference type="RefSeq" id="WP_229641044.1">
    <property type="nucleotide sequence ID" value="NZ_JADWDC010000032.1"/>
</dbReference>
<feature type="transmembrane region" description="Helical" evidence="1">
    <location>
        <begin position="303"/>
        <end position="321"/>
    </location>
</feature>
<keyword evidence="1" id="KW-0812">Transmembrane</keyword>
<dbReference type="Proteomes" id="UP000729733">
    <property type="component" value="Unassembled WGS sequence"/>
</dbReference>
<feature type="transmembrane region" description="Helical" evidence="1">
    <location>
        <begin position="96"/>
        <end position="123"/>
    </location>
</feature>
<gene>
    <name evidence="2" type="ORF">I4641_13420</name>
</gene>
<accession>A0A964BQV9</accession>
<evidence type="ECO:0000256" key="1">
    <source>
        <dbReference type="SAM" id="Phobius"/>
    </source>
</evidence>
<feature type="transmembrane region" description="Helical" evidence="1">
    <location>
        <begin position="7"/>
        <end position="30"/>
    </location>
</feature>
<comment type="caution">
    <text evidence="2">The sequence shown here is derived from an EMBL/GenBank/DDBJ whole genome shotgun (WGS) entry which is preliminary data.</text>
</comment>
<name>A0A964BQV9_9CYAN</name>
<feature type="transmembrane region" description="Helical" evidence="1">
    <location>
        <begin position="362"/>
        <end position="379"/>
    </location>
</feature>
<proteinExistence type="predicted"/>
<protein>
    <submittedName>
        <fullName evidence="2">Uncharacterized protein</fullName>
    </submittedName>
</protein>
<feature type="transmembrane region" description="Helical" evidence="1">
    <location>
        <begin position="333"/>
        <end position="350"/>
    </location>
</feature>
<feature type="transmembrane region" description="Helical" evidence="1">
    <location>
        <begin position="175"/>
        <end position="192"/>
    </location>
</feature>
<dbReference type="AlphaFoldDB" id="A0A964BQV9"/>
<feature type="transmembrane region" description="Helical" evidence="1">
    <location>
        <begin position="199"/>
        <end position="217"/>
    </location>
</feature>